<feature type="domain" description="Chemoreceptor zinc-binding" evidence="1">
    <location>
        <begin position="71"/>
        <end position="132"/>
    </location>
</feature>
<gene>
    <name evidence="2" type="ORF">GM160_02455</name>
</gene>
<dbReference type="EMBL" id="CP046415">
    <property type="protein sequence ID" value="QGT77845.1"/>
    <property type="molecule type" value="Genomic_DNA"/>
</dbReference>
<evidence type="ECO:0000259" key="1">
    <source>
        <dbReference type="Pfam" id="PF13682"/>
    </source>
</evidence>
<protein>
    <recommendedName>
        <fullName evidence="1">Chemoreceptor zinc-binding domain-containing protein</fullName>
    </recommendedName>
</protein>
<name>A0A6I6D0Q3_9GAMM</name>
<dbReference type="Proteomes" id="UP000427716">
    <property type="component" value="Chromosome"/>
</dbReference>
<dbReference type="InterPro" id="IPR025991">
    <property type="entry name" value="Chemoreceptor_zinc-bind_dom"/>
</dbReference>
<organism evidence="2 3">
    <name type="scientific">Guyparkeria halophila</name>
    <dbReference type="NCBI Taxonomy" id="47960"/>
    <lineage>
        <taxon>Bacteria</taxon>
        <taxon>Pseudomonadati</taxon>
        <taxon>Pseudomonadota</taxon>
        <taxon>Gammaproteobacteria</taxon>
        <taxon>Chromatiales</taxon>
        <taxon>Thioalkalibacteraceae</taxon>
        <taxon>Guyparkeria</taxon>
    </lineage>
</organism>
<accession>A0A6I6D0Q3</accession>
<dbReference type="AlphaFoldDB" id="A0A6I6D0Q3"/>
<sequence>MATAIGRRTAPCIWTPGDPQRRWLFVQTFPKLTPRPTPQVKSPMSASSQTLPDSFDYQAFIDGFEEVTYWHFDWYSRIMAVLLYNTPRPTLSEHECRFGRFLESHGAPPGRQGEFDKVHQLHVKMHKAADTLITSAEGGEQAEREAFDEFVELQSLFLATCFNLMRDAYSDSCELAQRQGTTPTI</sequence>
<dbReference type="KEGG" id="ghl:GM160_02455"/>
<keyword evidence="3" id="KW-1185">Reference proteome</keyword>
<dbReference type="Pfam" id="PF13682">
    <property type="entry name" value="CZB"/>
    <property type="match status" value="1"/>
</dbReference>
<evidence type="ECO:0000313" key="3">
    <source>
        <dbReference type="Proteomes" id="UP000427716"/>
    </source>
</evidence>
<evidence type="ECO:0000313" key="2">
    <source>
        <dbReference type="EMBL" id="QGT77845.1"/>
    </source>
</evidence>
<proteinExistence type="predicted"/>
<dbReference type="Gene3D" id="1.20.120.30">
    <property type="entry name" value="Aspartate receptor, ligand-binding domain"/>
    <property type="match status" value="1"/>
</dbReference>
<reference evidence="2 3" key="1">
    <citation type="submission" date="2019-11" db="EMBL/GenBank/DDBJ databases">
        <authorList>
            <person name="Zhang J."/>
            <person name="Sun C."/>
        </authorList>
    </citation>
    <scope>NUCLEOTIDE SEQUENCE [LARGE SCALE GENOMIC DNA]</scope>
    <source>
        <strain evidence="3">sp2</strain>
    </source>
</reference>